<evidence type="ECO:0000259" key="2">
    <source>
        <dbReference type="Pfam" id="PF13298"/>
    </source>
</evidence>
<proteinExistence type="predicted"/>
<gene>
    <name evidence="3" type="ORF">DN068_02935</name>
</gene>
<dbReference type="PANTHER" id="PTHR39465:SF1">
    <property type="entry name" value="DNA LIGASE D 3'-PHOSPHOESTERASE DOMAIN-CONTAINING PROTEIN"/>
    <property type="match status" value="1"/>
</dbReference>
<dbReference type="AlphaFoldDB" id="A0A2W2BF69"/>
<dbReference type="InterPro" id="IPR014144">
    <property type="entry name" value="LigD_PE_domain"/>
</dbReference>
<feature type="domain" description="DNA ligase D 3'-phosphoesterase" evidence="2">
    <location>
        <begin position="34"/>
        <end position="148"/>
    </location>
</feature>
<evidence type="ECO:0000313" key="3">
    <source>
        <dbReference type="EMBL" id="PZF74547.1"/>
    </source>
</evidence>
<evidence type="ECO:0000313" key="4">
    <source>
        <dbReference type="Proteomes" id="UP000248745"/>
    </source>
</evidence>
<feature type="region of interest" description="Disordered" evidence="1">
    <location>
        <begin position="1"/>
        <end position="27"/>
    </location>
</feature>
<reference evidence="3 4" key="1">
    <citation type="submission" date="2018-06" db="EMBL/GenBank/DDBJ databases">
        <title>Mucibacter soli gen. nov., sp. nov., a new member of the family Chitinophagaceae producing mucin.</title>
        <authorList>
            <person name="Kim M.-K."/>
            <person name="Park S."/>
            <person name="Kim T.-S."/>
            <person name="Joung Y."/>
            <person name="Han J.-H."/>
            <person name="Kim S.B."/>
        </authorList>
    </citation>
    <scope>NUCLEOTIDE SEQUENCE [LARGE SCALE GENOMIC DNA]</scope>
    <source>
        <strain evidence="3 4">R1-15</strain>
    </source>
</reference>
<dbReference type="NCBIfam" id="TIGR02777">
    <property type="entry name" value="LigD_PE_dom"/>
    <property type="match status" value="1"/>
</dbReference>
<dbReference type="Proteomes" id="UP000248745">
    <property type="component" value="Unassembled WGS sequence"/>
</dbReference>
<organism evidence="3 4">
    <name type="scientific">Taibaiella soli</name>
    <dbReference type="NCBI Taxonomy" id="1649169"/>
    <lineage>
        <taxon>Bacteria</taxon>
        <taxon>Pseudomonadati</taxon>
        <taxon>Bacteroidota</taxon>
        <taxon>Chitinophagia</taxon>
        <taxon>Chitinophagales</taxon>
        <taxon>Chitinophagaceae</taxon>
        <taxon>Taibaiella</taxon>
    </lineage>
</organism>
<dbReference type="RefSeq" id="WP_110997387.1">
    <property type="nucleotide sequence ID" value="NZ_QKTW01000003.1"/>
</dbReference>
<sequence>MSLAKYKEKRNFEQTPEPEGKTEKAGSELSFVVQRHHASRLHYDFRLEFDGALKSWAIPKGPSLNPADKRLAMQVEDHPISYATFEGTIPKGNYGAGNVTVWDHGTYEPIDEKGKVITAAAFRKMLEGGSIKFRMKGRKLKGDFALVRLKTDDKSWLLIKHRDKYATDEPYDSEDFATKAALVYTEGRAVKTAAKKAASKKTVATKTAVKKKP</sequence>
<dbReference type="PANTHER" id="PTHR39465">
    <property type="entry name" value="DNA LIGASE D, 3'-PHOSPHOESTERASE DOMAIN"/>
    <property type="match status" value="1"/>
</dbReference>
<feature type="compositionally biased region" description="Basic and acidic residues" evidence="1">
    <location>
        <begin position="1"/>
        <end position="26"/>
    </location>
</feature>
<keyword evidence="4" id="KW-1185">Reference proteome</keyword>
<evidence type="ECO:0000256" key="1">
    <source>
        <dbReference type="SAM" id="MobiDB-lite"/>
    </source>
</evidence>
<dbReference type="OrthoDB" id="9802472at2"/>
<comment type="caution">
    <text evidence="3">The sequence shown here is derived from an EMBL/GenBank/DDBJ whole genome shotgun (WGS) entry which is preliminary data.</text>
</comment>
<dbReference type="Pfam" id="PF13298">
    <property type="entry name" value="LigD_N"/>
    <property type="match status" value="1"/>
</dbReference>
<protein>
    <submittedName>
        <fullName evidence="3">3'-phosphoesterase</fullName>
    </submittedName>
</protein>
<name>A0A2W2BF69_9BACT</name>
<accession>A0A2W2BF69</accession>
<dbReference type="EMBL" id="QKTW01000003">
    <property type="protein sequence ID" value="PZF74547.1"/>
    <property type="molecule type" value="Genomic_DNA"/>
</dbReference>